<organism evidence="5 6">
    <name type="scientific">Candidatus Vagococcus giribetii</name>
    <dbReference type="NCBI Taxonomy" id="2230876"/>
    <lineage>
        <taxon>Bacteria</taxon>
        <taxon>Bacillati</taxon>
        <taxon>Bacillota</taxon>
        <taxon>Bacilli</taxon>
        <taxon>Lactobacillales</taxon>
        <taxon>Enterococcaceae</taxon>
        <taxon>Vagococcus</taxon>
    </lineage>
</organism>
<dbReference type="EMBL" id="JAFLVX010000009">
    <property type="protein sequence ID" value="MBO0475992.1"/>
    <property type="molecule type" value="Genomic_DNA"/>
</dbReference>
<evidence type="ECO:0000259" key="4">
    <source>
        <dbReference type="PROSITE" id="PS51372"/>
    </source>
</evidence>
<dbReference type="Pfam" id="PF00874">
    <property type="entry name" value="PRD"/>
    <property type="match status" value="2"/>
</dbReference>
<dbReference type="PROSITE" id="PS51372">
    <property type="entry name" value="PRD_2"/>
    <property type="match status" value="2"/>
</dbReference>
<dbReference type="InterPro" id="IPR036650">
    <property type="entry name" value="CAT_RNA-bd_dom_sf"/>
</dbReference>
<dbReference type="Gene3D" id="2.30.24.10">
    <property type="entry name" value="CAT RNA-binding domain"/>
    <property type="match status" value="1"/>
</dbReference>
<dbReference type="SUPFAM" id="SSF50151">
    <property type="entry name" value="SacY-like RNA-binding domain"/>
    <property type="match status" value="1"/>
</dbReference>
<protein>
    <submittedName>
        <fullName evidence="5">PRD domain-containing protein</fullName>
    </submittedName>
</protein>
<keyword evidence="6" id="KW-1185">Reference proteome</keyword>
<dbReference type="PANTHER" id="PTHR30185:SF18">
    <property type="entry name" value="TRANSCRIPTIONAL REGULATOR MTLR"/>
    <property type="match status" value="1"/>
</dbReference>
<gene>
    <name evidence="5" type="ORF">DOK76_02845</name>
</gene>
<keyword evidence="2" id="KW-0805">Transcription regulation</keyword>
<dbReference type="InterPro" id="IPR004341">
    <property type="entry name" value="CAT_RNA-bd_dom"/>
</dbReference>
<evidence type="ECO:0000313" key="5">
    <source>
        <dbReference type="EMBL" id="MBO0475992.1"/>
    </source>
</evidence>
<dbReference type="SMART" id="SM01061">
    <property type="entry name" value="CAT_RBD"/>
    <property type="match status" value="1"/>
</dbReference>
<keyword evidence="3" id="KW-0804">Transcription</keyword>
<comment type="caution">
    <text evidence="5">The sequence shown here is derived from an EMBL/GenBank/DDBJ whole genome shotgun (WGS) entry which is preliminary data.</text>
</comment>
<dbReference type="RefSeq" id="WP_206964843.1">
    <property type="nucleotide sequence ID" value="NZ_JAFLVX010000009.1"/>
</dbReference>
<dbReference type="Proteomes" id="UP000664857">
    <property type="component" value="Unassembled WGS sequence"/>
</dbReference>
<evidence type="ECO:0000256" key="3">
    <source>
        <dbReference type="ARBA" id="ARBA00023163"/>
    </source>
</evidence>
<dbReference type="InterPro" id="IPR036634">
    <property type="entry name" value="PRD_sf"/>
</dbReference>
<evidence type="ECO:0000256" key="2">
    <source>
        <dbReference type="ARBA" id="ARBA00023015"/>
    </source>
</evidence>
<name>A0ABS3HQG8_9ENTE</name>
<dbReference type="InterPro" id="IPR050661">
    <property type="entry name" value="BglG_antiterminators"/>
</dbReference>
<evidence type="ECO:0000313" key="6">
    <source>
        <dbReference type="Proteomes" id="UP000664857"/>
    </source>
</evidence>
<dbReference type="InterPro" id="IPR011608">
    <property type="entry name" value="PRD"/>
</dbReference>
<feature type="domain" description="PRD" evidence="4">
    <location>
        <begin position="61"/>
        <end position="166"/>
    </location>
</feature>
<dbReference type="Gene3D" id="1.10.1790.10">
    <property type="entry name" value="PRD domain"/>
    <property type="match status" value="2"/>
</dbReference>
<accession>A0ABS3HQG8</accession>
<feature type="domain" description="PRD" evidence="4">
    <location>
        <begin position="167"/>
        <end position="275"/>
    </location>
</feature>
<dbReference type="Pfam" id="PF03123">
    <property type="entry name" value="CAT_RBD"/>
    <property type="match status" value="1"/>
</dbReference>
<proteinExistence type="predicted"/>
<dbReference type="SUPFAM" id="SSF63520">
    <property type="entry name" value="PTS-regulatory domain, PRD"/>
    <property type="match status" value="2"/>
</dbReference>
<reference evidence="5 6" key="1">
    <citation type="submission" date="2021-03" db="EMBL/GenBank/DDBJ databases">
        <title>Enterococcal diversity collection.</title>
        <authorList>
            <person name="Gilmore M.S."/>
            <person name="Schwartzman J."/>
            <person name="Van Tyne D."/>
            <person name="Martin M."/>
            <person name="Earl A.M."/>
            <person name="Manson A.L."/>
            <person name="Straub T."/>
            <person name="Salamzade R."/>
            <person name="Saavedra J."/>
            <person name="Lebreton F."/>
            <person name="Prichula J."/>
            <person name="Schaufler K."/>
            <person name="Gaca A."/>
            <person name="Sgardioli B."/>
            <person name="Wagenaar J."/>
            <person name="Strong T."/>
        </authorList>
    </citation>
    <scope>NUCLEOTIDE SEQUENCE [LARGE SCALE GENOMIC DNA]</scope>
    <source>
        <strain evidence="5 6">DIV0080</strain>
    </source>
</reference>
<dbReference type="PANTHER" id="PTHR30185">
    <property type="entry name" value="CRYPTIC BETA-GLUCOSIDE BGL OPERON ANTITERMINATOR"/>
    <property type="match status" value="1"/>
</dbReference>
<evidence type="ECO:0000256" key="1">
    <source>
        <dbReference type="ARBA" id="ARBA00022737"/>
    </source>
</evidence>
<sequence>MRIIKKINNNVAECVDAKGNHLIAFGNGIGFPKTPYELEDLSKINMTFYKLDKYFELLLTEVPEDIFNISMEIVREANKELKGTLNTTLVFNLADHINFSIQRLQKNKKTPLNYSYEIAKMHPEETELAKKSIKLIEEKKNISLPEGEITSLTMHFVNSRLEYKETQEEILIKELINKITELIELEFGIIIDKTEFHYNRFCNHLVYFLKRLQNEKSITSKNGSLLDHLKKQHSEVFLVTNQVKELVYQYFNKYVEDDELVYLIIHINRLYENNV</sequence>
<keyword evidence="1" id="KW-0677">Repeat</keyword>